<name>A0A2S0VP67_9ALTE</name>
<protein>
    <submittedName>
        <fullName evidence="2">Uncharacterized protein</fullName>
    </submittedName>
</protein>
<dbReference type="RefSeq" id="WP_108602054.1">
    <property type="nucleotide sequence ID" value="NZ_CP026604.1"/>
</dbReference>
<feature type="signal peptide" evidence="1">
    <location>
        <begin position="1"/>
        <end position="20"/>
    </location>
</feature>
<dbReference type="Proteomes" id="UP000244441">
    <property type="component" value="Chromosome"/>
</dbReference>
<sequence length="180" mass="19523">MKKTILALALSGLVSSTSFAGNTLTTMASTGSYGYSLHNSCSWIVDHSGSSGLYKHLTCNDVNVAFYAQTTNGCTLQLANPTFNYTMTGSGCFNYRISKVEVSSTPPAQPVWVADAHSTSSSCSWVTEYSGSSGVYKHLKCGNKQVARLDQSTTSCSSYVTDSDYYMDKSSCWNFDIYKK</sequence>
<keyword evidence="1" id="KW-0732">Signal</keyword>
<evidence type="ECO:0000313" key="3">
    <source>
        <dbReference type="Proteomes" id="UP000244441"/>
    </source>
</evidence>
<organism evidence="2 3">
    <name type="scientific">Saccharobesus litoralis</name>
    <dbReference type="NCBI Taxonomy" id="2172099"/>
    <lineage>
        <taxon>Bacteria</taxon>
        <taxon>Pseudomonadati</taxon>
        <taxon>Pseudomonadota</taxon>
        <taxon>Gammaproteobacteria</taxon>
        <taxon>Alteromonadales</taxon>
        <taxon>Alteromonadaceae</taxon>
        <taxon>Saccharobesus</taxon>
    </lineage>
</organism>
<dbReference type="AlphaFoldDB" id="A0A2S0VP67"/>
<accession>A0A2S0VP67</accession>
<dbReference type="KEGG" id="cate:C2869_05800"/>
<dbReference type="EMBL" id="CP026604">
    <property type="protein sequence ID" value="AWB65982.1"/>
    <property type="molecule type" value="Genomic_DNA"/>
</dbReference>
<gene>
    <name evidence="2" type="ORF">C2869_05800</name>
</gene>
<proteinExistence type="predicted"/>
<evidence type="ECO:0000313" key="2">
    <source>
        <dbReference type="EMBL" id="AWB65982.1"/>
    </source>
</evidence>
<feature type="chain" id="PRO_5015515172" evidence="1">
    <location>
        <begin position="21"/>
        <end position="180"/>
    </location>
</feature>
<evidence type="ECO:0000256" key="1">
    <source>
        <dbReference type="SAM" id="SignalP"/>
    </source>
</evidence>
<reference evidence="2 3" key="1">
    <citation type="submission" date="2018-01" db="EMBL/GenBank/DDBJ databases">
        <title>Genome sequence of a Cantenovulum-like bacteria.</title>
        <authorList>
            <person name="Tan W.R."/>
            <person name="Lau N.-S."/>
            <person name="Go F."/>
            <person name="Amirul A.-A.A."/>
        </authorList>
    </citation>
    <scope>NUCLEOTIDE SEQUENCE [LARGE SCALE GENOMIC DNA]</scope>
    <source>
        <strain evidence="2 3">CCB-QB4</strain>
    </source>
</reference>
<keyword evidence="3" id="KW-1185">Reference proteome</keyword>